<evidence type="ECO:0000313" key="17">
    <source>
        <dbReference type="EMBL" id="KAF9518018.1"/>
    </source>
</evidence>
<dbReference type="InterPro" id="IPR007379">
    <property type="entry name" value="Tim44-like_dom"/>
</dbReference>
<keyword evidence="5 13" id="KW-0999">Mitochondrion inner membrane</keyword>
<dbReference type="GO" id="GO:0005743">
    <property type="term" value="C:mitochondrial inner membrane"/>
    <property type="evidence" value="ECO:0007669"/>
    <property type="project" value="UniProtKB-SubCell"/>
</dbReference>
<dbReference type="Gene3D" id="3.10.450.240">
    <property type="match status" value="1"/>
</dbReference>
<dbReference type="GO" id="GO:0030150">
    <property type="term" value="P:protein import into mitochondrial matrix"/>
    <property type="evidence" value="ECO:0007669"/>
    <property type="project" value="InterPro"/>
</dbReference>
<organism evidence="17 18">
    <name type="scientific">Hydnum rufescens UP504</name>
    <dbReference type="NCBI Taxonomy" id="1448309"/>
    <lineage>
        <taxon>Eukaryota</taxon>
        <taxon>Fungi</taxon>
        <taxon>Dikarya</taxon>
        <taxon>Basidiomycota</taxon>
        <taxon>Agaricomycotina</taxon>
        <taxon>Agaricomycetes</taxon>
        <taxon>Cantharellales</taxon>
        <taxon>Hydnaceae</taxon>
        <taxon>Hydnum</taxon>
    </lineage>
</organism>
<evidence type="ECO:0000256" key="8">
    <source>
        <dbReference type="ARBA" id="ARBA00022946"/>
    </source>
</evidence>
<keyword evidence="14" id="KW-0175">Coiled coil</keyword>
<evidence type="ECO:0000256" key="13">
    <source>
        <dbReference type="PIRNR" id="PIRNR037871"/>
    </source>
</evidence>
<keyword evidence="9 13" id="KW-0811">Translocation</keyword>
<proteinExistence type="inferred from homology"/>
<evidence type="ECO:0000256" key="2">
    <source>
        <dbReference type="ARBA" id="ARBA00009597"/>
    </source>
</evidence>
<evidence type="ECO:0000256" key="10">
    <source>
        <dbReference type="ARBA" id="ARBA00023128"/>
    </source>
</evidence>
<dbReference type="SUPFAM" id="SSF54427">
    <property type="entry name" value="NTF2-like"/>
    <property type="match status" value="1"/>
</dbReference>
<dbReference type="Pfam" id="PF04280">
    <property type="entry name" value="Tim44"/>
    <property type="match status" value="1"/>
</dbReference>
<comment type="subcellular location">
    <subcellularLocation>
        <location evidence="1">Mitochondrion inner membrane</location>
        <topology evidence="1">Peripheral membrane protein</topology>
    </subcellularLocation>
</comment>
<dbReference type="InterPro" id="IPR039544">
    <property type="entry name" value="Tim44-like"/>
</dbReference>
<name>A0A9P6E0M4_9AGAM</name>
<evidence type="ECO:0000256" key="4">
    <source>
        <dbReference type="ARBA" id="ARBA00022741"/>
    </source>
</evidence>
<comment type="caution">
    <text evidence="17">The sequence shown here is derived from an EMBL/GenBank/DDBJ whole genome shotgun (WGS) entry which is preliminary data.</text>
</comment>
<dbReference type="PANTHER" id="PTHR10721">
    <property type="entry name" value="MITOCHONDRIAL IMPORT INNER MEMBRANE TRANSLOCASE SUBUNIT TIM44"/>
    <property type="match status" value="1"/>
</dbReference>
<keyword evidence="4" id="KW-0547">Nucleotide-binding</keyword>
<keyword evidence="3 13" id="KW-0813">Transport</keyword>
<evidence type="ECO:0000256" key="15">
    <source>
        <dbReference type="SAM" id="MobiDB-lite"/>
    </source>
</evidence>
<evidence type="ECO:0000256" key="6">
    <source>
        <dbReference type="ARBA" id="ARBA00022840"/>
    </source>
</evidence>
<feature type="compositionally biased region" description="Basic residues" evidence="15">
    <location>
        <begin position="203"/>
        <end position="214"/>
    </location>
</feature>
<dbReference type="InterPro" id="IPR017303">
    <property type="entry name" value="Tim44"/>
</dbReference>
<evidence type="ECO:0000256" key="5">
    <source>
        <dbReference type="ARBA" id="ARBA00022792"/>
    </source>
</evidence>
<evidence type="ECO:0000256" key="9">
    <source>
        <dbReference type="ARBA" id="ARBA00023010"/>
    </source>
</evidence>
<evidence type="ECO:0000256" key="11">
    <source>
        <dbReference type="ARBA" id="ARBA00023136"/>
    </source>
</evidence>
<protein>
    <recommendedName>
        <fullName evidence="12 13">Mitochondrial import inner membrane translocase subunit TIM44</fullName>
    </recommendedName>
</protein>
<feature type="compositionally biased region" description="Low complexity" evidence="15">
    <location>
        <begin position="24"/>
        <end position="37"/>
    </location>
</feature>
<keyword evidence="11 13" id="KW-0472">Membrane</keyword>
<keyword evidence="18" id="KW-1185">Reference proteome</keyword>
<comment type="similarity">
    <text evidence="2 13">Belongs to the Tim44 family.</text>
</comment>
<feature type="region of interest" description="Disordered" evidence="15">
    <location>
        <begin position="188"/>
        <end position="226"/>
    </location>
</feature>
<dbReference type="EMBL" id="MU128928">
    <property type="protein sequence ID" value="KAF9518018.1"/>
    <property type="molecule type" value="Genomic_DNA"/>
</dbReference>
<evidence type="ECO:0000256" key="14">
    <source>
        <dbReference type="SAM" id="Coils"/>
    </source>
</evidence>
<keyword evidence="6" id="KW-0067">ATP-binding</keyword>
<dbReference type="AlphaFoldDB" id="A0A9P6E0M4"/>
<evidence type="ECO:0000313" key="18">
    <source>
        <dbReference type="Proteomes" id="UP000886523"/>
    </source>
</evidence>
<dbReference type="Proteomes" id="UP000886523">
    <property type="component" value="Unassembled WGS sequence"/>
</dbReference>
<accession>A0A9P6E0M4</accession>
<dbReference type="PIRSF" id="PIRSF037871">
    <property type="entry name" value="TIM44"/>
    <property type="match status" value="1"/>
</dbReference>
<dbReference type="OrthoDB" id="10265990at2759"/>
<feature type="compositionally biased region" description="Polar residues" evidence="15">
    <location>
        <begin position="38"/>
        <end position="57"/>
    </location>
</feature>
<dbReference type="FunFam" id="3.10.450.240:FF:000002">
    <property type="entry name" value="Mitochondrial import inner membrane translocase subunit TIM44"/>
    <property type="match status" value="1"/>
</dbReference>
<feature type="coiled-coil region" evidence="14">
    <location>
        <begin position="66"/>
        <end position="93"/>
    </location>
</feature>
<evidence type="ECO:0000256" key="3">
    <source>
        <dbReference type="ARBA" id="ARBA00022448"/>
    </source>
</evidence>
<dbReference type="GO" id="GO:0051087">
    <property type="term" value="F:protein-folding chaperone binding"/>
    <property type="evidence" value="ECO:0007669"/>
    <property type="project" value="InterPro"/>
</dbReference>
<reference evidence="17" key="1">
    <citation type="journal article" date="2020" name="Nat. Commun.">
        <title>Large-scale genome sequencing of mycorrhizal fungi provides insights into the early evolution of symbiotic traits.</title>
        <authorList>
            <person name="Miyauchi S."/>
            <person name="Kiss E."/>
            <person name="Kuo A."/>
            <person name="Drula E."/>
            <person name="Kohler A."/>
            <person name="Sanchez-Garcia M."/>
            <person name="Morin E."/>
            <person name="Andreopoulos B."/>
            <person name="Barry K.W."/>
            <person name="Bonito G."/>
            <person name="Buee M."/>
            <person name="Carver A."/>
            <person name="Chen C."/>
            <person name="Cichocki N."/>
            <person name="Clum A."/>
            <person name="Culley D."/>
            <person name="Crous P.W."/>
            <person name="Fauchery L."/>
            <person name="Girlanda M."/>
            <person name="Hayes R.D."/>
            <person name="Keri Z."/>
            <person name="LaButti K."/>
            <person name="Lipzen A."/>
            <person name="Lombard V."/>
            <person name="Magnuson J."/>
            <person name="Maillard F."/>
            <person name="Murat C."/>
            <person name="Nolan M."/>
            <person name="Ohm R.A."/>
            <person name="Pangilinan J."/>
            <person name="Pereira M.F."/>
            <person name="Perotto S."/>
            <person name="Peter M."/>
            <person name="Pfister S."/>
            <person name="Riley R."/>
            <person name="Sitrit Y."/>
            <person name="Stielow J.B."/>
            <person name="Szollosi G."/>
            <person name="Zifcakova L."/>
            <person name="Stursova M."/>
            <person name="Spatafora J.W."/>
            <person name="Tedersoo L."/>
            <person name="Vaario L.M."/>
            <person name="Yamada A."/>
            <person name="Yan M."/>
            <person name="Wang P."/>
            <person name="Xu J."/>
            <person name="Bruns T."/>
            <person name="Baldrian P."/>
            <person name="Vilgalys R."/>
            <person name="Dunand C."/>
            <person name="Henrissat B."/>
            <person name="Grigoriev I.V."/>
            <person name="Hibbett D."/>
            <person name="Nagy L.G."/>
            <person name="Martin F.M."/>
        </authorList>
    </citation>
    <scope>NUCLEOTIDE SEQUENCE</scope>
    <source>
        <strain evidence="17">UP504</strain>
    </source>
</reference>
<dbReference type="PANTHER" id="PTHR10721:SF1">
    <property type="entry name" value="MITOCHONDRIAL IMPORT INNER MEMBRANE TRANSLOCASE SUBUNIT TIM44"/>
    <property type="match status" value="1"/>
</dbReference>
<keyword evidence="8" id="KW-0809">Transit peptide</keyword>
<evidence type="ECO:0000256" key="1">
    <source>
        <dbReference type="ARBA" id="ARBA00004637"/>
    </source>
</evidence>
<dbReference type="GO" id="GO:0005524">
    <property type="term" value="F:ATP binding"/>
    <property type="evidence" value="ECO:0007669"/>
    <property type="project" value="UniProtKB-KW"/>
</dbReference>
<evidence type="ECO:0000259" key="16">
    <source>
        <dbReference type="SMART" id="SM00978"/>
    </source>
</evidence>
<sequence>MYCVLPATRLAGRRIITRSRPRRSILSPIPSSNPTLSDLRSSSFHTSSYRQNDQPKSPYQTFIDTLQEEIRKNRRFQEDLLQLKGDVDKLQDSEALKRARDVYERARLTSSIKENPRLRAAAEELRKQGIKIGDVVSDALKTMEESDIMRAISRASSAVSSTIASTTEPIRNTAAYKALSETVLDALDDSGSSRHGGYEAKEARRKRREKRLAKAGKAAGRVQRTEANPEAGERLVLHKDAAKNEKWDRLKQTNPILRQFTNLRRAYDESENPFVSGVRSVTDTIGTLFDENETAQATRILRAMDPTFDVEGFHRELREYIIPEVVDAYLSADREALQAWCGEATYNVLWATMEQYLKQGLLPESEVLDIRHVDVSSGKILEGNLPVFEVSFSTQEVLMFRNALTREVVVGAPDRVEQCRYAAILTRDEGELRNELTAGWKVIEMARRSARSYL</sequence>
<keyword evidence="10 13" id="KW-0496">Mitochondrion</keyword>
<keyword evidence="7 13" id="KW-0653">Protein transport</keyword>
<evidence type="ECO:0000256" key="12">
    <source>
        <dbReference type="ARBA" id="ARBA00074309"/>
    </source>
</evidence>
<dbReference type="InterPro" id="IPR032710">
    <property type="entry name" value="NTF2-like_dom_sf"/>
</dbReference>
<evidence type="ECO:0000256" key="7">
    <source>
        <dbReference type="ARBA" id="ARBA00022927"/>
    </source>
</evidence>
<dbReference type="SMART" id="SM00978">
    <property type="entry name" value="Tim44"/>
    <property type="match status" value="1"/>
</dbReference>
<gene>
    <name evidence="17" type="ORF">BS47DRAFT_1338909</name>
</gene>
<feature type="region of interest" description="Disordered" evidence="15">
    <location>
        <begin position="22"/>
        <end position="57"/>
    </location>
</feature>
<feature type="domain" description="Tim44-like" evidence="16">
    <location>
        <begin position="294"/>
        <end position="447"/>
    </location>
</feature>
<comment type="function">
    <text evidence="13">Essential component of the PAM complex, a complex required for the translocation of transit peptide-containing proteins from the inner membrane into the mitochondrial matrix in an ATP-dependent manner.</text>
</comment>